<keyword evidence="1" id="KW-0472">Membrane</keyword>
<dbReference type="GO" id="GO:0004386">
    <property type="term" value="F:helicase activity"/>
    <property type="evidence" value="ECO:0007669"/>
    <property type="project" value="UniProtKB-KW"/>
</dbReference>
<name>A0A0C2D292_9BACT</name>
<dbReference type="Proteomes" id="UP000031599">
    <property type="component" value="Unassembled WGS sequence"/>
</dbReference>
<organism evidence="2 3">
    <name type="scientific">Enhygromyxa salina</name>
    <dbReference type="NCBI Taxonomy" id="215803"/>
    <lineage>
        <taxon>Bacteria</taxon>
        <taxon>Pseudomonadati</taxon>
        <taxon>Myxococcota</taxon>
        <taxon>Polyangia</taxon>
        <taxon>Nannocystales</taxon>
        <taxon>Nannocystaceae</taxon>
        <taxon>Enhygromyxa</taxon>
    </lineage>
</organism>
<sequence length="307" mass="34283">MIVAGQASAMIRQCTGCGASSWFDGPALSTACSYCDSPMVDEARAATAFHSIVPFRVPERAALDALRAYLDGRRFAPRELRDLRLRRRGLRGVLVPFWVYEGVVRSEYRAKVGVYWYREESYKDPNGTTKTRRVRETEWFPLRGSAARQVEDHVVSASVGLPEREANALGPFDLGWATRYDPRLLSGFEAELPTIDEIDAEHTARDELRDAEAFRIQRELLPGDTNRVDWISSEIDVKSRRLVLLPVWIATARHGERVVRLVVNGQTGRVVGRVPVSKQKVAALVLAILTLVGVVALLGRWLGAWAG</sequence>
<keyword evidence="2" id="KW-0067">ATP-binding</keyword>
<dbReference type="PANTHER" id="PTHR37826">
    <property type="entry name" value="FLOTILLIN BAND_7_5 DOMAIN PROTEIN"/>
    <property type="match status" value="1"/>
</dbReference>
<protein>
    <submittedName>
        <fullName evidence="2">Primosomal protein N' (Replication factor Y)-superfamily II helicase</fullName>
    </submittedName>
</protein>
<keyword evidence="1" id="KW-0812">Transmembrane</keyword>
<keyword evidence="2" id="KW-0347">Helicase</keyword>
<dbReference type="AlphaFoldDB" id="A0A0C2D292"/>
<keyword evidence="1" id="KW-1133">Transmembrane helix</keyword>
<dbReference type="EMBL" id="JMCC02000025">
    <property type="protein sequence ID" value="KIG17396.1"/>
    <property type="molecule type" value="Genomic_DNA"/>
</dbReference>
<feature type="transmembrane region" description="Helical" evidence="1">
    <location>
        <begin position="281"/>
        <end position="302"/>
    </location>
</feature>
<evidence type="ECO:0000313" key="3">
    <source>
        <dbReference type="Proteomes" id="UP000031599"/>
    </source>
</evidence>
<gene>
    <name evidence="2" type="ORF">DB30_03315</name>
</gene>
<accession>A0A0C2D292</accession>
<keyword evidence="2" id="KW-0378">Hydrolase</keyword>
<dbReference type="PANTHER" id="PTHR37826:SF3">
    <property type="entry name" value="J DOMAIN-CONTAINING PROTEIN"/>
    <property type="match status" value="1"/>
</dbReference>
<proteinExistence type="predicted"/>
<keyword evidence="2" id="KW-0547">Nucleotide-binding</keyword>
<evidence type="ECO:0000313" key="2">
    <source>
        <dbReference type="EMBL" id="KIG17396.1"/>
    </source>
</evidence>
<evidence type="ECO:0000256" key="1">
    <source>
        <dbReference type="SAM" id="Phobius"/>
    </source>
</evidence>
<comment type="caution">
    <text evidence="2">The sequence shown here is derived from an EMBL/GenBank/DDBJ whole genome shotgun (WGS) entry which is preliminary data.</text>
</comment>
<reference evidence="2 3" key="1">
    <citation type="submission" date="2014-12" db="EMBL/GenBank/DDBJ databases">
        <title>Genome assembly of Enhygromyxa salina DSM 15201.</title>
        <authorList>
            <person name="Sharma G."/>
            <person name="Subramanian S."/>
        </authorList>
    </citation>
    <scope>NUCLEOTIDE SEQUENCE [LARGE SCALE GENOMIC DNA]</scope>
    <source>
        <strain evidence="2 3">DSM 15201</strain>
    </source>
</reference>